<proteinExistence type="predicted"/>
<dbReference type="Proteomes" id="UP001596435">
    <property type="component" value="Unassembled WGS sequence"/>
</dbReference>
<dbReference type="EMBL" id="JBHTAJ010000053">
    <property type="protein sequence ID" value="MFC7182774.1"/>
    <property type="molecule type" value="Genomic_DNA"/>
</dbReference>
<organism evidence="1 2">
    <name type="scientific">Kitasatospora paranensis</name>
    <dbReference type="NCBI Taxonomy" id="258053"/>
    <lineage>
        <taxon>Bacteria</taxon>
        <taxon>Bacillati</taxon>
        <taxon>Actinomycetota</taxon>
        <taxon>Actinomycetes</taxon>
        <taxon>Kitasatosporales</taxon>
        <taxon>Streptomycetaceae</taxon>
        <taxon>Kitasatospora</taxon>
    </lineage>
</organism>
<sequence>MTHPAPAVRPAVDVDDSRTWPPALADLVGRLADDVDLAEADRDEYVDLDLDAYEDDVLALLDGHLVRALHCTRLLDYEADAIRAEGLRLLDEDLVNDRLDQARERGLFTDAEHTLLRSGHRLAPGRRVMGSSGEVCLTLSAEATAHHTHGARPLLTNWGGEVVYSPHCDTDPGLAAKLRSLGRPALVTAHLDLAYPGDHKVSKSLVHTFVGKAIGHTPANADVFYRAPVPASHIASIVFPGDLGYDRIPGLPRN</sequence>
<comment type="caution">
    <text evidence="1">The sequence shown here is derived from an EMBL/GenBank/DDBJ whole genome shotgun (WGS) entry which is preliminary data.</text>
</comment>
<reference evidence="2" key="1">
    <citation type="journal article" date="2019" name="Int. J. Syst. Evol. Microbiol.">
        <title>The Global Catalogue of Microorganisms (GCM) 10K type strain sequencing project: providing services to taxonomists for standard genome sequencing and annotation.</title>
        <authorList>
            <consortium name="The Broad Institute Genomics Platform"/>
            <consortium name="The Broad Institute Genome Sequencing Center for Infectious Disease"/>
            <person name="Wu L."/>
            <person name="Ma J."/>
        </authorList>
    </citation>
    <scope>NUCLEOTIDE SEQUENCE [LARGE SCALE GENOMIC DNA]</scope>
    <source>
        <strain evidence="2">CGMCC 1.12859</strain>
    </source>
</reference>
<evidence type="ECO:0000313" key="2">
    <source>
        <dbReference type="Proteomes" id="UP001596435"/>
    </source>
</evidence>
<keyword evidence="2" id="KW-1185">Reference proteome</keyword>
<gene>
    <name evidence="1" type="ORF">ACFQMG_24805</name>
</gene>
<dbReference type="RefSeq" id="WP_345703668.1">
    <property type="nucleotide sequence ID" value="NZ_BAABKV010000001.1"/>
</dbReference>
<protein>
    <submittedName>
        <fullName evidence="1">Uncharacterized protein</fullName>
    </submittedName>
</protein>
<name>A0ABW2G386_9ACTN</name>
<evidence type="ECO:0000313" key="1">
    <source>
        <dbReference type="EMBL" id="MFC7182774.1"/>
    </source>
</evidence>
<accession>A0ABW2G386</accession>